<sequence length="112" mass="12939">MIALFIVINRTELFENLIDKFHENGIYSATIFDSIGMASTYQTESMLTSFRGMLNKFRPFNKTILMLLPTEEEVEKAKNCVREVMGDLERENIGIMFTMPVTSFEGIRRIDS</sequence>
<dbReference type="RefSeq" id="WP_324619733.1">
    <property type="nucleotide sequence ID" value="NZ_JAYKOT010000003.1"/>
</dbReference>
<dbReference type="EMBL" id="JAYKOT010000003">
    <property type="protein sequence ID" value="MEB3429549.1"/>
    <property type="molecule type" value="Genomic_DNA"/>
</dbReference>
<name>A0AAW9MVE4_9FIRM</name>
<evidence type="ECO:0000313" key="2">
    <source>
        <dbReference type="Proteomes" id="UP001357733"/>
    </source>
</evidence>
<organism evidence="1 2">
    <name type="scientific">Citroniella saccharovorans</name>
    <dbReference type="NCBI Taxonomy" id="2053367"/>
    <lineage>
        <taxon>Bacteria</taxon>
        <taxon>Bacillati</taxon>
        <taxon>Bacillota</taxon>
        <taxon>Tissierellia</taxon>
        <taxon>Tissierellales</taxon>
        <taxon>Peptoniphilaceae</taxon>
        <taxon>Citroniella</taxon>
    </lineage>
</organism>
<evidence type="ECO:0000313" key="1">
    <source>
        <dbReference type="EMBL" id="MEB3429549.1"/>
    </source>
</evidence>
<dbReference type="SUPFAM" id="SSF54913">
    <property type="entry name" value="GlnB-like"/>
    <property type="match status" value="1"/>
</dbReference>
<comment type="caution">
    <text evidence="1">The sequence shown here is derived from an EMBL/GenBank/DDBJ whole genome shotgun (WGS) entry which is preliminary data.</text>
</comment>
<dbReference type="InterPro" id="IPR011322">
    <property type="entry name" value="N-reg_PII-like_a/b"/>
</dbReference>
<accession>A0AAW9MVE4</accession>
<proteinExistence type="predicted"/>
<keyword evidence="2" id="KW-1185">Reference proteome</keyword>
<protein>
    <submittedName>
        <fullName evidence="1">Uncharacterized protein</fullName>
    </submittedName>
</protein>
<reference evidence="1 2" key="1">
    <citation type="submission" date="2024-01" db="EMBL/GenBank/DDBJ databases">
        <title>Complete genome sequence of Citroniella saccharovorans strain M6.X9, isolated from human fecal sample.</title>
        <authorList>
            <person name="Cheng G."/>
            <person name="Westerholm M."/>
            <person name="Schnurer A."/>
        </authorList>
    </citation>
    <scope>NUCLEOTIDE SEQUENCE [LARGE SCALE GENOMIC DNA]</scope>
    <source>
        <strain evidence="1 2">DSM 29873</strain>
    </source>
</reference>
<dbReference type="Proteomes" id="UP001357733">
    <property type="component" value="Unassembled WGS sequence"/>
</dbReference>
<dbReference type="AlphaFoldDB" id="A0AAW9MVE4"/>
<gene>
    <name evidence="1" type="ORF">VLK81_05915</name>
</gene>